<reference evidence="2 3" key="2">
    <citation type="submission" date="2017-01" db="EMBL/GenBank/DDBJ databases">
        <authorList>
            <person name="Mah S.A."/>
            <person name="Swanson W.J."/>
            <person name="Moy G.W."/>
            <person name="Vacquier V.D."/>
        </authorList>
    </citation>
    <scope>NUCLEOTIDE SEQUENCE [LARGE SCALE GENOMIC DNA]</scope>
    <source>
        <strain evidence="2 3">CGMCC 1.8909</strain>
    </source>
</reference>
<dbReference type="KEGG" id="hda:BB347_12715"/>
<dbReference type="EMBL" id="FTNP01000007">
    <property type="protein sequence ID" value="SIS03488.1"/>
    <property type="molecule type" value="Genomic_DNA"/>
</dbReference>
<accession>A0A1N7FT13</accession>
<proteinExistence type="predicted"/>
<protein>
    <submittedName>
        <fullName evidence="2">Uncharacterized protein</fullName>
    </submittedName>
</protein>
<dbReference type="Proteomes" id="UP000187321">
    <property type="component" value="Chromosome"/>
</dbReference>
<dbReference type="Proteomes" id="UP000185687">
    <property type="component" value="Unassembled WGS sequence"/>
</dbReference>
<dbReference type="OrthoDB" id="202777at2157"/>
<name>A0A1N7FT13_9EURY</name>
<sequence>MTAPESGGQPTTGPPDRRTLRLLERQFSAEPIVEETVFDPNSDEPRELRVRLDDEQYPSKVTAGRLDCRWFTTGDFSFHYVESMASDERWECRWDRHPNAHNDRLHFHQPPAGNDTTDLELPSLHPRDVLSVVLAAVETRIEQWWDEVEATDE</sequence>
<evidence type="ECO:0000313" key="1">
    <source>
        <dbReference type="EMBL" id="APX97403.1"/>
    </source>
</evidence>
<dbReference type="GeneID" id="30956820"/>
<dbReference type="STRING" id="588898.BB347_12715"/>
<dbReference type="AlphaFoldDB" id="A0A1N7FT13"/>
<dbReference type="RefSeq" id="WP_076583827.1">
    <property type="nucleotide sequence ID" value="NZ_CP019327.1"/>
</dbReference>
<keyword evidence="3" id="KW-1185">Reference proteome</keyword>
<evidence type="ECO:0000313" key="3">
    <source>
        <dbReference type="Proteomes" id="UP000185687"/>
    </source>
</evidence>
<dbReference type="InterPro" id="IPR045397">
    <property type="entry name" value="TumE-like"/>
</dbReference>
<evidence type="ECO:0000313" key="4">
    <source>
        <dbReference type="Proteomes" id="UP000187321"/>
    </source>
</evidence>
<organism evidence="2 3">
    <name type="scientific">Natronorubrum daqingense</name>
    <dbReference type="NCBI Taxonomy" id="588898"/>
    <lineage>
        <taxon>Archaea</taxon>
        <taxon>Methanobacteriati</taxon>
        <taxon>Methanobacteriota</taxon>
        <taxon>Stenosarchaea group</taxon>
        <taxon>Halobacteria</taxon>
        <taxon>Halobacteriales</taxon>
        <taxon>Natrialbaceae</taxon>
        <taxon>Natronorubrum</taxon>
    </lineage>
</organism>
<gene>
    <name evidence="1" type="ORF">BB347_12715</name>
    <name evidence="2" type="ORF">SAMN05421809_3482</name>
</gene>
<reference evidence="1 4" key="1">
    <citation type="submission" date="2017-01" db="EMBL/GenBank/DDBJ databases">
        <title>Complete genome sequence of Haloterrigena daqingensis type strain (JX313T).</title>
        <authorList>
            <person name="Shuang W."/>
        </authorList>
    </citation>
    <scope>NUCLEOTIDE SEQUENCE [LARGE SCALE GENOMIC DNA]</scope>
    <source>
        <strain evidence="1 4">JX313</strain>
    </source>
</reference>
<dbReference type="Pfam" id="PF20126">
    <property type="entry name" value="TumE"/>
    <property type="match status" value="1"/>
</dbReference>
<dbReference type="EMBL" id="CP019327">
    <property type="protein sequence ID" value="APX97403.1"/>
    <property type="molecule type" value="Genomic_DNA"/>
</dbReference>
<evidence type="ECO:0000313" key="2">
    <source>
        <dbReference type="EMBL" id="SIS03488.1"/>
    </source>
</evidence>